<sequence>MAEDPYFDSITSTASFAARFAAEGRQTLSDLQDCSPASDWGRKELFAYRVRVRRGSQSLGLPALIPFIFESDLQSSAEICRFIAGPADGYITESEHHLIRKYGVSGGQVWAAMATFCGWGGHQSSAELLSTVRSERTDENRPKRTRKNTMQGYYVSSDTMQVGSSSPIAEGSQGSASVGYVDSDAHGRLSQPEDATLRFASCVLRHILYFGPPQASESLDVVVEFRDARLRFDVTTPRLERRIVATDDGGLCLREKSAGVFELTNKCLAILEAKKRFQRIIDGRPIISDTCLGQMTCEALAARLADSSGEFHDGSVFVIHVTQRYMCFLQFEISNEYLDDFESTTPASFIYVNSTPWYDLNTRSGREHVVANVCAIMRWARDA</sequence>
<organism evidence="1 2">
    <name type="scientific">Purpureocillium lilacinum</name>
    <name type="common">Paecilomyces lilacinus</name>
    <dbReference type="NCBI Taxonomy" id="33203"/>
    <lineage>
        <taxon>Eukaryota</taxon>
        <taxon>Fungi</taxon>
        <taxon>Dikarya</taxon>
        <taxon>Ascomycota</taxon>
        <taxon>Pezizomycotina</taxon>
        <taxon>Sordariomycetes</taxon>
        <taxon>Hypocreomycetidae</taxon>
        <taxon>Hypocreales</taxon>
        <taxon>Ophiocordycipitaceae</taxon>
        <taxon>Purpureocillium</taxon>
    </lineage>
</organism>
<protein>
    <submittedName>
        <fullName evidence="1">Uncharacterized protein</fullName>
    </submittedName>
</protein>
<accession>A0A179F5J6</accession>
<evidence type="ECO:0000313" key="2">
    <source>
        <dbReference type="Proteomes" id="UP000078240"/>
    </source>
</evidence>
<gene>
    <name evidence="1" type="ORF">VFPBJ_11559</name>
</gene>
<comment type="caution">
    <text evidence="1">The sequence shown here is derived from an EMBL/GenBank/DDBJ whole genome shotgun (WGS) entry which is preliminary data.</text>
</comment>
<dbReference type="EMBL" id="LSBH01000033">
    <property type="protein sequence ID" value="OAQ60389.1"/>
    <property type="molecule type" value="Genomic_DNA"/>
</dbReference>
<evidence type="ECO:0000313" key="1">
    <source>
        <dbReference type="EMBL" id="OAQ60389.1"/>
    </source>
</evidence>
<name>A0A179F5J6_PURLI</name>
<dbReference type="AlphaFoldDB" id="A0A179F5J6"/>
<reference evidence="1 2" key="1">
    <citation type="submission" date="2016-01" db="EMBL/GenBank/DDBJ databases">
        <title>Biosynthesis of antibiotic leucinostatins and their inhibition on Phytophthora in bio-control Purpureocillium lilacinum.</title>
        <authorList>
            <person name="Wang G."/>
            <person name="Liu Z."/>
            <person name="Lin R."/>
            <person name="Li E."/>
            <person name="Mao Z."/>
            <person name="Ling J."/>
            <person name="Yin W."/>
            <person name="Xie B."/>
        </authorList>
    </citation>
    <scope>NUCLEOTIDE SEQUENCE [LARGE SCALE GENOMIC DNA]</scope>
    <source>
        <strain evidence="1">PLBJ-1</strain>
    </source>
</reference>
<proteinExistence type="predicted"/>
<dbReference type="Proteomes" id="UP000078240">
    <property type="component" value="Unassembled WGS sequence"/>
</dbReference>